<evidence type="ECO:0000313" key="4">
    <source>
        <dbReference type="EMBL" id="ABC22998.1"/>
    </source>
</evidence>
<dbReference type="RefSeq" id="WP_011390047.1">
    <property type="nucleotide sequence ID" value="NC_007643.1"/>
</dbReference>
<feature type="domain" description="TsaA-like" evidence="3">
    <location>
        <begin position="23"/>
        <end position="159"/>
    </location>
</feature>
<accession>Q2RS97</accession>
<sequence length="163" mass="17713">MDDRREGEIALDFDPVTRKDASVAFIGHIQTPWTSRDEAPRNVIEARERSTEPARITLDPAFAPGLAGLAGHSHVVVLYWMDKARRDLIVQCPRHSEGPRGVFSLRSPLRPNPVALAAVPLLSVDIAAGVLTVGPLDCLNGTPLIDIKPYYVSTDCHPTACSP</sequence>
<dbReference type="InterPro" id="IPR023368">
    <property type="entry name" value="UPF0066_cons_site"/>
</dbReference>
<dbReference type="SUPFAM" id="SSF118196">
    <property type="entry name" value="YaeB-like"/>
    <property type="match status" value="1"/>
</dbReference>
<dbReference type="PROSITE" id="PS01318">
    <property type="entry name" value="TSAA_1"/>
    <property type="match status" value="1"/>
</dbReference>
<proteinExistence type="inferred from homology"/>
<dbReference type="InterPro" id="IPR023370">
    <property type="entry name" value="TrmO-like_N"/>
</dbReference>
<dbReference type="PANTHER" id="PTHR12818:SF0">
    <property type="entry name" value="TRNA (ADENINE(37)-N6)-METHYLTRANSFERASE"/>
    <property type="match status" value="1"/>
</dbReference>
<dbReference type="Gene3D" id="2.40.30.70">
    <property type="entry name" value="YaeB-like"/>
    <property type="match status" value="1"/>
</dbReference>
<organism evidence="4 5">
    <name type="scientific">Rhodospirillum rubrum (strain ATCC 11170 / ATH 1.1.1 / DSM 467 / LMG 4362 / NCIMB 8255 / S1)</name>
    <dbReference type="NCBI Taxonomy" id="269796"/>
    <lineage>
        <taxon>Bacteria</taxon>
        <taxon>Pseudomonadati</taxon>
        <taxon>Pseudomonadota</taxon>
        <taxon>Alphaproteobacteria</taxon>
        <taxon>Rhodospirillales</taxon>
        <taxon>Rhodospirillaceae</taxon>
        <taxon>Rhodospirillum</taxon>
    </lineage>
</organism>
<dbReference type="Proteomes" id="UP000001929">
    <property type="component" value="Chromosome"/>
</dbReference>
<keyword evidence="1" id="KW-0949">S-adenosyl-L-methionine</keyword>
<dbReference type="InterPro" id="IPR036413">
    <property type="entry name" value="YaeB-like_sf"/>
</dbReference>
<dbReference type="PANTHER" id="PTHR12818">
    <property type="entry name" value="TRNA (ADENINE(37)-N6)-METHYLTRANSFERASE"/>
    <property type="match status" value="1"/>
</dbReference>
<dbReference type="KEGG" id="rru:Rru_A2198"/>
<protein>
    <recommendedName>
        <fullName evidence="3">TsaA-like domain-containing protein</fullName>
    </recommendedName>
</protein>
<dbReference type="PATRIC" id="fig|269796.9.peg.2294"/>
<dbReference type="InterPro" id="IPR036414">
    <property type="entry name" value="YaeB_N_sf"/>
</dbReference>
<evidence type="ECO:0000313" key="5">
    <source>
        <dbReference type="Proteomes" id="UP000001929"/>
    </source>
</evidence>
<dbReference type="AlphaFoldDB" id="Q2RS97"/>
<comment type="similarity">
    <text evidence="2">Belongs to the tRNA methyltransferase O family.</text>
</comment>
<dbReference type="NCBIfam" id="TIGR00104">
    <property type="entry name" value="tRNA_TsaA"/>
    <property type="match status" value="1"/>
</dbReference>
<evidence type="ECO:0000259" key="3">
    <source>
        <dbReference type="PROSITE" id="PS51668"/>
    </source>
</evidence>
<reference evidence="4 5" key="1">
    <citation type="journal article" date="2011" name="Stand. Genomic Sci.">
        <title>Complete genome sequence of Rhodospirillum rubrum type strain (S1).</title>
        <authorList>
            <person name="Munk A.C."/>
            <person name="Copeland A."/>
            <person name="Lucas S."/>
            <person name="Lapidus A."/>
            <person name="Del Rio T.G."/>
            <person name="Barry K."/>
            <person name="Detter J.C."/>
            <person name="Hammon N."/>
            <person name="Israni S."/>
            <person name="Pitluck S."/>
            <person name="Brettin T."/>
            <person name="Bruce D."/>
            <person name="Han C."/>
            <person name="Tapia R."/>
            <person name="Gilna P."/>
            <person name="Schmutz J."/>
            <person name="Larimer F."/>
            <person name="Land M."/>
            <person name="Kyrpides N.C."/>
            <person name="Mavromatis K."/>
            <person name="Richardson P."/>
            <person name="Rohde M."/>
            <person name="Goker M."/>
            <person name="Klenk H.P."/>
            <person name="Zhang Y."/>
            <person name="Roberts G.P."/>
            <person name="Reslewic S."/>
            <person name="Schwartz D.C."/>
        </authorList>
    </citation>
    <scope>NUCLEOTIDE SEQUENCE [LARGE SCALE GENOMIC DNA]</scope>
    <source>
        <strain evidence="5">ATCC 11170 / ATH 1.1.1 / DSM 467 / LMG 4362 / NCIMB 8255 / S1</strain>
    </source>
</reference>
<dbReference type="Pfam" id="PF01980">
    <property type="entry name" value="TrmO_N"/>
    <property type="match status" value="1"/>
</dbReference>
<dbReference type="EnsemblBacteria" id="ABC22998">
    <property type="protein sequence ID" value="ABC22998"/>
    <property type="gene ID" value="Rru_A2198"/>
</dbReference>
<dbReference type="EMBL" id="CP000230">
    <property type="protein sequence ID" value="ABC22998.1"/>
    <property type="molecule type" value="Genomic_DNA"/>
</dbReference>
<evidence type="ECO:0000256" key="2">
    <source>
        <dbReference type="ARBA" id="ARBA00033753"/>
    </source>
</evidence>
<name>Q2RS97_RHORT</name>
<keyword evidence="5" id="KW-1185">Reference proteome</keyword>
<dbReference type="eggNOG" id="COG1720">
    <property type="taxonomic scope" value="Bacteria"/>
</dbReference>
<gene>
    <name evidence="4" type="ordered locus">Rru_A2198</name>
</gene>
<dbReference type="CDD" id="cd09281">
    <property type="entry name" value="UPF0066"/>
    <property type="match status" value="1"/>
</dbReference>
<evidence type="ECO:0000256" key="1">
    <source>
        <dbReference type="ARBA" id="ARBA00022691"/>
    </source>
</evidence>
<dbReference type="InterPro" id="IPR040372">
    <property type="entry name" value="YaeB-like"/>
</dbReference>
<dbReference type="PROSITE" id="PS51668">
    <property type="entry name" value="TSAA_2"/>
    <property type="match status" value="1"/>
</dbReference>
<dbReference type="PhylomeDB" id="Q2RS97"/>
<dbReference type="HOGENOM" id="CLU_013458_2_0_5"/>